<reference evidence="5" key="1">
    <citation type="submission" date="2016-10" db="EMBL/GenBank/DDBJ databases">
        <authorList>
            <person name="Varghese N."/>
            <person name="Submissions S."/>
        </authorList>
    </citation>
    <scope>NUCLEOTIDE SEQUENCE [LARGE SCALE GENOMIC DNA]</scope>
    <source>
        <strain evidence="5">CGMCC 4.3568</strain>
    </source>
</reference>
<name>A0A1I0V961_9PSEU</name>
<organism evidence="4 5">
    <name type="scientific">Amycolatopsis marina</name>
    <dbReference type="NCBI Taxonomy" id="490629"/>
    <lineage>
        <taxon>Bacteria</taxon>
        <taxon>Bacillati</taxon>
        <taxon>Actinomycetota</taxon>
        <taxon>Actinomycetes</taxon>
        <taxon>Pseudonocardiales</taxon>
        <taxon>Pseudonocardiaceae</taxon>
        <taxon>Amycolatopsis</taxon>
    </lineage>
</organism>
<feature type="region of interest" description="Disordered" evidence="2">
    <location>
        <begin position="378"/>
        <end position="402"/>
    </location>
</feature>
<keyword evidence="4" id="KW-0255">Endonuclease</keyword>
<dbReference type="Pfam" id="PF01844">
    <property type="entry name" value="HNH"/>
    <property type="match status" value="1"/>
</dbReference>
<dbReference type="SMART" id="SM00507">
    <property type="entry name" value="HNHc"/>
    <property type="match status" value="1"/>
</dbReference>
<dbReference type="InterPro" id="IPR002711">
    <property type="entry name" value="HNH"/>
</dbReference>
<sequence length="427" mass="46897">MWQLSEGELLGGLLESEKALRRQYGRMLDFVGEVEKRGSAVTQGYAGTVSLLMMALHLTRSEAKARFAQATTLMPLAQEALRTGEIGTAQVREIQKVLAHAPDTLPETERLATENTLVELGRQANSTDVAKVGQRILGHWDIENAPPKDRERPAGPYREFHGRYRRDGQYVFSGELDPESAGELEGVLHPLAKPSPADADGAPDRRSVAQRQGDGLAEIISLAARADDLPVTGGERAVVTVTVSLAELEQRAQAATLGASGYTSIDQLRRWCCEAKVLPAVLGTRGEVLNLGRSARTASSAQRRALAIRDGGCARPGCTRSPKWTQVHHVWHWIDDGPSDLDNMILVCAKHHRELHHTGWTVRIRHGTPEFIPPEWLDPEQNPIRNAATPSVPEPDGSAPLARRRYCRAAAPATWSHRPRHTRQPVP</sequence>
<evidence type="ECO:0000256" key="1">
    <source>
        <dbReference type="ARBA" id="ARBA00023450"/>
    </source>
</evidence>
<dbReference type="EMBL" id="FOKG01000001">
    <property type="protein sequence ID" value="SFA72861.1"/>
    <property type="molecule type" value="Genomic_DNA"/>
</dbReference>
<evidence type="ECO:0000313" key="5">
    <source>
        <dbReference type="Proteomes" id="UP000243799"/>
    </source>
</evidence>
<gene>
    <name evidence="4" type="ORF">SAMN05216266_10189</name>
</gene>
<dbReference type="Proteomes" id="UP000243799">
    <property type="component" value="Unassembled WGS sequence"/>
</dbReference>
<evidence type="ECO:0000259" key="3">
    <source>
        <dbReference type="SMART" id="SM00507"/>
    </source>
</evidence>
<keyword evidence="5" id="KW-1185">Reference proteome</keyword>
<accession>A0A1I0V961</accession>
<dbReference type="Gene3D" id="1.10.30.50">
    <property type="match status" value="1"/>
</dbReference>
<dbReference type="STRING" id="490629.SAMN05216266_10189"/>
<dbReference type="CDD" id="cd00085">
    <property type="entry name" value="HNHc"/>
    <property type="match status" value="1"/>
</dbReference>
<keyword evidence="4" id="KW-0540">Nuclease</keyword>
<dbReference type="GO" id="GO:0004519">
    <property type="term" value="F:endonuclease activity"/>
    <property type="evidence" value="ECO:0007669"/>
    <property type="project" value="UniProtKB-KW"/>
</dbReference>
<evidence type="ECO:0000256" key="2">
    <source>
        <dbReference type="SAM" id="MobiDB-lite"/>
    </source>
</evidence>
<dbReference type="InterPro" id="IPR003615">
    <property type="entry name" value="HNH_nuc"/>
</dbReference>
<dbReference type="GO" id="GO:0008270">
    <property type="term" value="F:zinc ion binding"/>
    <property type="evidence" value="ECO:0007669"/>
    <property type="project" value="InterPro"/>
</dbReference>
<evidence type="ECO:0000313" key="4">
    <source>
        <dbReference type="EMBL" id="SFA72861.1"/>
    </source>
</evidence>
<dbReference type="GO" id="GO:0003676">
    <property type="term" value="F:nucleic acid binding"/>
    <property type="evidence" value="ECO:0007669"/>
    <property type="project" value="InterPro"/>
</dbReference>
<feature type="domain" description="HNH nuclease" evidence="3">
    <location>
        <begin position="301"/>
        <end position="353"/>
    </location>
</feature>
<protein>
    <submittedName>
        <fullName evidence="4">HNH endonuclease</fullName>
    </submittedName>
</protein>
<dbReference type="Pfam" id="PF02720">
    <property type="entry name" value="DUF222"/>
    <property type="match status" value="1"/>
</dbReference>
<comment type="similarity">
    <text evidence="1">Belongs to the Rv1128c/1148c/1588c/1702c/1945/3466 family.</text>
</comment>
<proteinExistence type="inferred from homology"/>
<keyword evidence="4" id="KW-0378">Hydrolase</keyword>
<dbReference type="AlphaFoldDB" id="A0A1I0V961"/>
<dbReference type="InterPro" id="IPR003870">
    <property type="entry name" value="DUF222"/>
</dbReference>